<dbReference type="HAMAP" id="MF_00719">
    <property type="entry name" value="CobS"/>
    <property type="match status" value="1"/>
</dbReference>
<comment type="catalytic activity">
    <reaction evidence="18 19">
        <text>alpha-ribazole 5'-phosphate + adenosylcob(III)inamide-GDP = adenosylcob(III)alamin 5'-phosphate + GMP + H(+)</text>
        <dbReference type="Rhea" id="RHEA:23560"/>
        <dbReference type="ChEBI" id="CHEBI:15378"/>
        <dbReference type="ChEBI" id="CHEBI:57918"/>
        <dbReference type="ChEBI" id="CHEBI:58115"/>
        <dbReference type="ChEBI" id="CHEBI:60487"/>
        <dbReference type="ChEBI" id="CHEBI:60493"/>
        <dbReference type="EC" id="2.7.8.26"/>
    </reaction>
</comment>
<organism evidence="20 21">
    <name type="scientific">Clostridium grantii DSM 8605</name>
    <dbReference type="NCBI Taxonomy" id="1121316"/>
    <lineage>
        <taxon>Bacteria</taxon>
        <taxon>Bacillati</taxon>
        <taxon>Bacillota</taxon>
        <taxon>Clostridia</taxon>
        <taxon>Eubacteriales</taxon>
        <taxon>Clostridiaceae</taxon>
        <taxon>Clostridium</taxon>
    </lineage>
</organism>
<dbReference type="GO" id="GO:0008818">
    <property type="term" value="F:cobalamin 5'-phosphate synthase activity"/>
    <property type="evidence" value="ECO:0007669"/>
    <property type="project" value="UniProtKB-UniRule"/>
</dbReference>
<dbReference type="EMBL" id="FQXM01000016">
    <property type="protein sequence ID" value="SHH85287.1"/>
    <property type="molecule type" value="Genomic_DNA"/>
</dbReference>
<evidence type="ECO:0000256" key="6">
    <source>
        <dbReference type="ARBA" id="ARBA00015850"/>
    </source>
</evidence>
<evidence type="ECO:0000256" key="11">
    <source>
        <dbReference type="ARBA" id="ARBA00022842"/>
    </source>
</evidence>
<comment type="function">
    <text evidence="14 19">Joins adenosylcobinamide-GDP and alpha-ribazole to generate adenosylcobalamin (Ado-cobalamin). Also synthesizes adenosylcobalamin 5'-phosphate from adenosylcobinamide-GDP and alpha-ribazole 5'-phosphate.</text>
</comment>
<gene>
    <name evidence="19" type="primary">cobS</name>
    <name evidence="20" type="ORF">SAMN02745207_02829</name>
</gene>
<dbReference type="RefSeq" id="WP_073339071.1">
    <property type="nucleotide sequence ID" value="NZ_FQXM01000016.1"/>
</dbReference>
<evidence type="ECO:0000256" key="17">
    <source>
        <dbReference type="ARBA" id="ARBA00048623"/>
    </source>
</evidence>
<dbReference type="GO" id="GO:0051073">
    <property type="term" value="F:adenosylcobinamide-GDP ribazoletransferase activity"/>
    <property type="evidence" value="ECO:0007669"/>
    <property type="project" value="UniProtKB-UniRule"/>
</dbReference>
<feature type="transmembrane region" description="Helical" evidence="19">
    <location>
        <begin position="62"/>
        <end position="82"/>
    </location>
</feature>
<evidence type="ECO:0000256" key="7">
    <source>
        <dbReference type="ARBA" id="ARBA00022475"/>
    </source>
</evidence>
<evidence type="ECO:0000256" key="14">
    <source>
        <dbReference type="ARBA" id="ARBA00025228"/>
    </source>
</evidence>
<evidence type="ECO:0000256" key="1">
    <source>
        <dbReference type="ARBA" id="ARBA00001946"/>
    </source>
</evidence>
<dbReference type="OrthoDB" id="9794626at2"/>
<comment type="subcellular location">
    <subcellularLocation>
        <location evidence="2 19">Cell membrane</location>
        <topology evidence="2 19">Multi-pass membrane protein</topology>
    </subcellularLocation>
</comment>
<feature type="transmembrane region" description="Helical" evidence="19">
    <location>
        <begin position="111"/>
        <end position="129"/>
    </location>
</feature>
<comment type="cofactor">
    <cofactor evidence="1 19">
        <name>Mg(2+)</name>
        <dbReference type="ChEBI" id="CHEBI:18420"/>
    </cofactor>
</comment>
<comment type="pathway">
    <text evidence="3 19">Cofactor biosynthesis; adenosylcobalamin biosynthesis; adenosylcobalamin from cob(II)yrinate a,c-diamide: step 7/7.</text>
</comment>
<protein>
    <recommendedName>
        <fullName evidence="6 19">Adenosylcobinamide-GDP ribazoletransferase</fullName>
        <ecNumber evidence="5 19">2.7.8.26</ecNumber>
    </recommendedName>
    <alternativeName>
        <fullName evidence="16 19">Cobalamin synthase</fullName>
    </alternativeName>
    <alternativeName>
        <fullName evidence="15 19">Cobalamin-5'-phosphate synthase</fullName>
    </alternativeName>
</protein>
<comment type="catalytic activity">
    <reaction evidence="17 19">
        <text>alpha-ribazole + adenosylcob(III)inamide-GDP = adenosylcob(III)alamin + GMP + H(+)</text>
        <dbReference type="Rhea" id="RHEA:16049"/>
        <dbReference type="ChEBI" id="CHEBI:10329"/>
        <dbReference type="ChEBI" id="CHEBI:15378"/>
        <dbReference type="ChEBI" id="CHEBI:18408"/>
        <dbReference type="ChEBI" id="CHEBI:58115"/>
        <dbReference type="ChEBI" id="CHEBI:60487"/>
        <dbReference type="EC" id="2.7.8.26"/>
    </reaction>
</comment>
<evidence type="ECO:0000256" key="4">
    <source>
        <dbReference type="ARBA" id="ARBA00010561"/>
    </source>
</evidence>
<dbReference type="GO" id="GO:0005886">
    <property type="term" value="C:plasma membrane"/>
    <property type="evidence" value="ECO:0007669"/>
    <property type="project" value="UniProtKB-SubCell"/>
</dbReference>
<dbReference type="Proteomes" id="UP000184447">
    <property type="component" value="Unassembled WGS sequence"/>
</dbReference>
<dbReference type="STRING" id="1121316.SAMN02745207_02829"/>
<proteinExistence type="inferred from homology"/>
<accession>A0A1M5WCW8</accession>
<evidence type="ECO:0000256" key="5">
    <source>
        <dbReference type="ARBA" id="ARBA00013200"/>
    </source>
</evidence>
<sequence length="250" mass="27778">MKRFLNNFLLFIQFFTRIPINKNLQCENKNFREGAIFFPVIGLIIGIIQFCIASIFSKWIPINITAVLVVLSSVIITGALHLDGLGDLCDGFYAFKGGKDKIIEIMKDSTIGTFAGAAIVFDILLKYTIIENLISYRTFNFIIIIPVISRFTIVLLAYIGKNAKETGTGNIFIGNIDGKTLIKTLAITVILSFAFIGLIRTFIVIILSAFLTILFNKYCEFKIQGLTGDLLGANNEIIEIFVGIMLVVLL</sequence>
<dbReference type="AlphaFoldDB" id="A0A1M5WCW8"/>
<reference evidence="20 21" key="1">
    <citation type="submission" date="2016-11" db="EMBL/GenBank/DDBJ databases">
        <authorList>
            <person name="Jaros S."/>
            <person name="Januszkiewicz K."/>
            <person name="Wedrychowicz H."/>
        </authorList>
    </citation>
    <scope>NUCLEOTIDE SEQUENCE [LARGE SCALE GENOMIC DNA]</scope>
    <source>
        <strain evidence="20 21">DSM 8605</strain>
    </source>
</reference>
<keyword evidence="9 19" id="KW-0808">Transferase</keyword>
<keyword evidence="11 19" id="KW-0460">Magnesium</keyword>
<name>A0A1M5WCW8_9CLOT</name>
<feature type="transmembrane region" description="Helical" evidence="19">
    <location>
        <begin position="181"/>
        <end position="210"/>
    </location>
</feature>
<feature type="transmembrane region" description="Helical" evidence="19">
    <location>
        <begin position="35"/>
        <end position="56"/>
    </location>
</feature>
<evidence type="ECO:0000256" key="15">
    <source>
        <dbReference type="ARBA" id="ARBA00032605"/>
    </source>
</evidence>
<evidence type="ECO:0000256" key="18">
    <source>
        <dbReference type="ARBA" id="ARBA00049504"/>
    </source>
</evidence>
<evidence type="ECO:0000256" key="19">
    <source>
        <dbReference type="HAMAP-Rule" id="MF_00719"/>
    </source>
</evidence>
<dbReference type="NCBIfam" id="TIGR00317">
    <property type="entry name" value="cobS"/>
    <property type="match status" value="1"/>
</dbReference>
<evidence type="ECO:0000256" key="9">
    <source>
        <dbReference type="ARBA" id="ARBA00022679"/>
    </source>
</evidence>
<evidence type="ECO:0000256" key="12">
    <source>
        <dbReference type="ARBA" id="ARBA00022989"/>
    </source>
</evidence>
<dbReference type="InterPro" id="IPR003805">
    <property type="entry name" value="CobS"/>
</dbReference>
<keyword evidence="8 19" id="KW-0169">Cobalamin biosynthesis</keyword>
<dbReference type="Pfam" id="PF02654">
    <property type="entry name" value="CobS"/>
    <property type="match status" value="1"/>
</dbReference>
<evidence type="ECO:0000256" key="2">
    <source>
        <dbReference type="ARBA" id="ARBA00004651"/>
    </source>
</evidence>
<evidence type="ECO:0000256" key="8">
    <source>
        <dbReference type="ARBA" id="ARBA00022573"/>
    </source>
</evidence>
<evidence type="ECO:0000256" key="13">
    <source>
        <dbReference type="ARBA" id="ARBA00023136"/>
    </source>
</evidence>
<dbReference type="PANTHER" id="PTHR34148:SF1">
    <property type="entry name" value="ADENOSYLCOBINAMIDE-GDP RIBAZOLETRANSFERASE"/>
    <property type="match status" value="1"/>
</dbReference>
<evidence type="ECO:0000313" key="21">
    <source>
        <dbReference type="Proteomes" id="UP000184447"/>
    </source>
</evidence>
<keyword evidence="13 19" id="KW-0472">Membrane</keyword>
<keyword evidence="7 19" id="KW-1003">Cell membrane</keyword>
<dbReference type="PANTHER" id="PTHR34148">
    <property type="entry name" value="ADENOSYLCOBINAMIDE-GDP RIBAZOLETRANSFERASE"/>
    <property type="match status" value="1"/>
</dbReference>
<evidence type="ECO:0000256" key="3">
    <source>
        <dbReference type="ARBA" id="ARBA00004663"/>
    </source>
</evidence>
<dbReference type="GO" id="GO:0009236">
    <property type="term" value="P:cobalamin biosynthetic process"/>
    <property type="evidence" value="ECO:0007669"/>
    <property type="project" value="UniProtKB-UniRule"/>
</dbReference>
<dbReference type="EC" id="2.7.8.26" evidence="5 19"/>
<keyword evidence="10 19" id="KW-0812">Transmembrane</keyword>
<comment type="similarity">
    <text evidence="4 19">Belongs to the CobS family.</text>
</comment>
<evidence type="ECO:0000256" key="10">
    <source>
        <dbReference type="ARBA" id="ARBA00022692"/>
    </source>
</evidence>
<dbReference type="UniPathway" id="UPA00148">
    <property type="reaction ID" value="UER00238"/>
</dbReference>
<evidence type="ECO:0000256" key="16">
    <source>
        <dbReference type="ARBA" id="ARBA00032853"/>
    </source>
</evidence>
<feature type="transmembrane region" description="Helical" evidence="19">
    <location>
        <begin position="141"/>
        <end position="160"/>
    </location>
</feature>
<evidence type="ECO:0000313" key="20">
    <source>
        <dbReference type="EMBL" id="SHH85287.1"/>
    </source>
</evidence>
<keyword evidence="12 19" id="KW-1133">Transmembrane helix</keyword>
<keyword evidence="21" id="KW-1185">Reference proteome</keyword>